<name>A0A0E9WBN4_ANGAN</name>
<protein>
    <submittedName>
        <fullName evidence="1">Uncharacterized protein</fullName>
    </submittedName>
</protein>
<reference evidence="1" key="1">
    <citation type="submission" date="2014-11" db="EMBL/GenBank/DDBJ databases">
        <authorList>
            <person name="Amaro Gonzalez C."/>
        </authorList>
    </citation>
    <scope>NUCLEOTIDE SEQUENCE</scope>
</reference>
<sequence length="40" mass="4726">MWWVAAPQSHNEPLSLMLVFFSFFLSFASNLKNTFTHDYT</sequence>
<proteinExistence type="predicted"/>
<accession>A0A0E9WBN4</accession>
<evidence type="ECO:0000313" key="1">
    <source>
        <dbReference type="EMBL" id="JAH87789.1"/>
    </source>
</evidence>
<organism evidence="1">
    <name type="scientific">Anguilla anguilla</name>
    <name type="common">European freshwater eel</name>
    <name type="synonym">Muraena anguilla</name>
    <dbReference type="NCBI Taxonomy" id="7936"/>
    <lineage>
        <taxon>Eukaryota</taxon>
        <taxon>Metazoa</taxon>
        <taxon>Chordata</taxon>
        <taxon>Craniata</taxon>
        <taxon>Vertebrata</taxon>
        <taxon>Euteleostomi</taxon>
        <taxon>Actinopterygii</taxon>
        <taxon>Neopterygii</taxon>
        <taxon>Teleostei</taxon>
        <taxon>Anguilliformes</taxon>
        <taxon>Anguillidae</taxon>
        <taxon>Anguilla</taxon>
    </lineage>
</organism>
<dbReference type="EMBL" id="GBXM01020788">
    <property type="protein sequence ID" value="JAH87789.1"/>
    <property type="molecule type" value="Transcribed_RNA"/>
</dbReference>
<dbReference type="AlphaFoldDB" id="A0A0E9WBN4"/>
<reference evidence="1" key="2">
    <citation type="journal article" date="2015" name="Fish Shellfish Immunol.">
        <title>Early steps in the European eel (Anguilla anguilla)-Vibrio vulnificus interaction in the gills: Role of the RtxA13 toxin.</title>
        <authorList>
            <person name="Callol A."/>
            <person name="Pajuelo D."/>
            <person name="Ebbesson L."/>
            <person name="Teles M."/>
            <person name="MacKenzie S."/>
            <person name="Amaro C."/>
        </authorList>
    </citation>
    <scope>NUCLEOTIDE SEQUENCE</scope>
</reference>